<comment type="caution">
    <text evidence="1">The sequence shown here is derived from an EMBL/GenBank/DDBJ whole genome shotgun (WGS) entry which is preliminary data.</text>
</comment>
<accession>A0ACC3DQV0</accession>
<reference evidence="1" key="1">
    <citation type="submission" date="2024-09" db="EMBL/GenBank/DDBJ databases">
        <title>Black Yeasts Isolated from many extreme environments.</title>
        <authorList>
            <person name="Coleine C."/>
            <person name="Stajich J.E."/>
            <person name="Selbmann L."/>
        </authorList>
    </citation>
    <scope>NUCLEOTIDE SEQUENCE</scope>
    <source>
        <strain evidence="1">CCFEE 5737</strain>
    </source>
</reference>
<keyword evidence="2" id="KW-1185">Reference proteome</keyword>
<sequence>MTTVKDTYTGKILTATRSGAAREFIPKALACIGISRGPGRQPKVIVANLSTRILARFSQYALEKLPTAGKLKINGEEQYVLVLPPDSSESAIKMVASYMHKNAAVDYPPPFEAPDNWKLGPLALLLKTTSILRLKNGSGNGPIRNQILNKIERFPMTKREFEALYNIARTGVLG</sequence>
<name>A0ACC3DQV0_9PEZI</name>
<gene>
    <name evidence="1" type="ORF">LTS18_006343</name>
</gene>
<feature type="non-terminal residue" evidence="1">
    <location>
        <position position="174"/>
    </location>
</feature>
<dbReference type="Proteomes" id="UP001186974">
    <property type="component" value="Unassembled WGS sequence"/>
</dbReference>
<protein>
    <submittedName>
        <fullName evidence="1">Uncharacterized protein</fullName>
    </submittedName>
</protein>
<evidence type="ECO:0000313" key="1">
    <source>
        <dbReference type="EMBL" id="KAK3078897.1"/>
    </source>
</evidence>
<evidence type="ECO:0000313" key="2">
    <source>
        <dbReference type="Proteomes" id="UP001186974"/>
    </source>
</evidence>
<dbReference type="EMBL" id="JAWDJW010001532">
    <property type="protein sequence ID" value="KAK3078897.1"/>
    <property type="molecule type" value="Genomic_DNA"/>
</dbReference>
<proteinExistence type="predicted"/>
<organism evidence="1 2">
    <name type="scientific">Coniosporium uncinatum</name>
    <dbReference type="NCBI Taxonomy" id="93489"/>
    <lineage>
        <taxon>Eukaryota</taxon>
        <taxon>Fungi</taxon>
        <taxon>Dikarya</taxon>
        <taxon>Ascomycota</taxon>
        <taxon>Pezizomycotina</taxon>
        <taxon>Dothideomycetes</taxon>
        <taxon>Dothideomycetes incertae sedis</taxon>
        <taxon>Coniosporium</taxon>
    </lineage>
</organism>